<feature type="region of interest" description="Disordered" evidence="1">
    <location>
        <begin position="1"/>
        <end position="166"/>
    </location>
</feature>
<protein>
    <recommendedName>
        <fullName evidence="2">DUF6532 domain-containing protein</fullName>
    </recommendedName>
</protein>
<feature type="compositionally biased region" description="Acidic residues" evidence="1">
    <location>
        <begin position="47"/>
        <end position="57"/>
    </location>
</feature>
<dbReference type="HOGENOM" id="CLU_710066_0_0_1"/>
<evidence type="ECO:0000256" key="1">
    <source>
        <dbReference type="SAM" id="MobiDB-lite"/>
    </source>
</evidence>
<organism evidence="3 4">
    <name type="scientific">Punctularia strigosozonata (strain HHB-11173)</name>
    <name type="common">White-rot fungus</name>
    <dbReference type="NCBI Taxonomy" id="741275"/>
    <lineage>
        <taxon>Eukaryota</taxon>
        <taxon>Fungi</taxon>
        <taxon>Dikarya</taxon>
        <taxon>Basidiomycota</taxon>
        <taxon>Agaricomycotina</taxon>
        <taxon>Agaricomycetes</taxon>
        <taxon>Corticiales</taxon>
        <taxon>Punctulariaceae</taxon>
        <taxon>Punctularia</taxon>
    </lineage>
</organism>
<reference evidence="4" key="1">
    <citation type="journal article" date="2012" name="Science">
        <title>The Paleozoic origin of enzymatic lignin decomposition reconstructed from 31 fungal genomes.</title>
        <authorList>
            <person name="Floudas D."/>
            <person name="Binder M."/>
            <person name="Riley R."/>
            <person name="Barry K."/>
            <person name="Blanchette R.A."/>
            <person name="Henrissat B."/>
            <person name="Martinez A.T."/>
            <person name="Otillar R."/>
            <person name="Spatafora J.W."/>
            <person name="Yadav J.S."/>
            <person name="Aerts A."/>
            <person name="Benoit I."/>
            <person name="Boyd A."/>
            <person name="Carlson A."/>
            <person name="Copeland A."/>
            <person name="Coutinho P.M."/>
            <person name="de Vries R.P."/>
            <person name="Ferreira P."/>
            <person name="Findley K."/>
            <person name="Foster B."/>
            <person name="Gaskell J."/>
            <person name="Glotzer D."/>
            <person name="Gorecki P."/>
            <person name="Heitman J."/>
            <person name="Hesse C."/>
            <person name="Hori C."/>
            <person name="Igarashi K."/>
            <person name="Jurgens J.A."/>
            <person name="Kallen N."/>
            <person name="Kersten P."/>
            <person name="Kohler A."/>
            <person name="Kuees U."/>
            <person name="Kumar T.K.A."/>
            <person name="Kuo A."/>
            <person name="LaButti K."/>
            <person name="Larrondo L.F."/>
            <person name="Lindquist E."/>
            <person name="Ling A."/>
            <person name="Lombard V."/>
            <person name="Lucas S."/>
            <person name="Lundell T."/>
            <person name="Martin R."/>
            <person name="McLaughlin D.J."/>
            <person name="Morgenstern I."/>
            <person name="Morin E."/>
            <person name="Murat C."/>
            <person name="Nagy L.G."/>
            <person name="Nolan M."/>
            <person name="Ohm R.A."/>
            <person name="Patyshakuliyeva A."/>
            <person name="Rokas A."/>
            <person name="Ruiz-Duenas F.J."/>
            <person name="Sabat G."/>
            <person name="Salamov A."/>
            <person name="Samejima M."/>
            <person name="Schmutz J."/>
            <person name="Slot J.C."/>
            <person name="St John F."/>
            <person name="Stenlid J."/>
            <person name="Sun H."/>
            <person name="Sun S."/>
            <person name="Syed K."/>
            <person name="Tsang A."/>
            <person name="Wiebenga A."/>
            <person name="Young D."/>
            <person name="Pisabarro A."/>
            <person name="Eastwood D.C."/>
            <person name="Martin F."/>
            <person name="Cullen D."/>
            <person name="Grigoriev I.V."/>
            <person name="Hibbett D.S."/>
        </authorList>
    </citation>
    <scope>NUCLEOTIDE SEQUENCE [LARGE SCALE GENOMIC DNA]</scope>
    <source>
        <strain evidence="4">HHB-11173 SS5</strain>
    </source>
</reference>
<dbReference type="Proteomes" id="UP000054196">
    <property type="component" value="Unassembled WGS sequence"/>
</dbReference>
<feature type="compositionally biased region" description="Polar residues" evidence="1">
    <location>
        <begin position="157"/>
        <end position="166"/>
    </location>
</feature>
<sequence>MGGSASSSSAPVPVKSKTKISARQHREDRSDDEENPFRSSKVNGDIDLTEDDGDLEETQQKGTYWKYTSIEDIHRQDNEEEGDSDNADERKYEEEEVEEAEPASKRQRANTKLPRIINSTPKPVAKDLPRRKNGNATHSRRSSTQSSRYSTPPPERTPQQSDKISKQYSPYNPLRAIGCLQGKQSPPSKSISKIASAHFRVTLATQQAFPNGIDTIAFAKASFLEACKELGAEARRMRFEEVDLYSKTMITIVKRGTSQLRGELKSKAQLLVETNYGFLNIPAENIKEGIQDLLTLSAFLFEDPFEWKGAFRNPIILTLLVQQWFQDRKAEAAGIFSAQFNPIPDKLIALIATAVECALVDWESGTNSPDVNDLTSDKYSPVYAVPPLK</sequence>
<name>R7S1S3_PUNST</name>
<dbReference type="RefSeq" id="XP_007388857.1">
    <property type="nucleotide sequence ID" value="XM_007388795.1"/>
</dbReference>
<evidence type="ECO:0000259" key="2">
    <source>
        <dbReference type="Pfam" id="PF20149"/>
    </source>
</evidence>
<dbReference type="eggNOG" id="ENOG502RCMU">
    <property type="taxonomic scope" value="Eukaryota"/>
</dbReference>
<accession>R7S1S3</accession>
<dbReference type="EMBL" id="JH687558">
    <property type="protein sequence ID" value="EIN03799.1"/>
    <property type="molecule type" value="Genomic_DNA"/>
</dbReference>
<feature type="compositionally biased region" description="Basic residues" evidence="1">
    <location>
        <begin position="131"/>
        <end position="141"/>
    </location>
</feature>
<proteinExistence type="predicted"/>
<dbReference type="OrthoDB" id="3257342at2759"/>
<feature type="domain" description="DUF6532" evidence="2">
    <location>
        <begin position="195"/>
        <end position="384"/>
    </location>
</feature>
<gene>
    <name evidence="3" type="ORF">PUNSTDRAFT_139106</name>
</gene>
<dbReference type="AlphaFoldDB" id="R7S1S3"/>
<evidence type="ECO:0000313" key="3">
    <source>
        <dbReference type="EMBL" id="EIN03799.1"/>
    </source>
</evidence>
<dbReference type="KEGG" id="psq:PUNSTDRAFT_139106"/>
<keyword evidence="4" id="KW-1185">Reference proteome</keyword>
<dbReference type="Pfam" id="PF20149">
    <property type="entry name" value="DUF6532"/>
    <property type="match status" value="1"/>
</dbReference>
<feature type="compositionally biased region" description="Low complexity" evidence="1">
    <location>
        <begin position="1"/>
        <end position="15"/>
    </location>
</feature>
<evidence type="ECO:0000313" key="4">
    <source>
        <dbReference type="Proteomes" id="UP000054196"/>
    </source>
</evidence>
<dbReference type="InterPro" id="IPR045341">
    <property type="entry name" value="DUF6532"/>
</dbReference>
<dbReference type="GeneID" id="18880236"/>